<accession>A0A9Q0ALZ7</accession>
<evidence type="ECO:0000313" key="3">
    <source>
        <dbReference type="Proteomes" id="UP000829685"/>
    </source>
</evidence>
<keyword evidence="1" id="KW-0812">Transmembrane</keyword>
<keyword evidence="3" id="KW-1185">Reference proteome</keyword>
<comment type="caution">
    <text evidence="2">The sequence shown here is derived from an EMBL/GenBank/DDBJ whole genome shotgun (WGS) entry which is preliminary data.</text>
</comment>
<protein>
    <submittedName>
        <fullName evidence="2">Uncharacterized protein</fullName>
    </submittedName>
</protein>
<feature type="transmembrane region" description="Helical" evidence="1">
    <location>
        <begin position="72"/>
        <end position="91"/>
    </location>
</feature>
<evidence type="ECO:0000256" key="1">
    <source>
        <dbReference type="SAM" id="Phobius"/>
    </source>
</evidence>
<reference evidence="2" key="1">
    <citation type="submission" date="2021-03" db="EMBL/GenBank/DDBJ databases">
        <title>Revisited historic fungal species revealed as producer of novel bioactive compounds through whole genome sequencing and comparative genomics.</title>
        <authorList>
            <person name="Vignolle G.A."/>
            <person name="Hochenegger N."/>
            <person name="Mach R.L."/>
            <person name="Mach-Aigner A.R."/>
            <person name="Javad Rahimi M."/>
            <person name="Salim K.A."/>
            <person name="Chan C.M."/>
            <person name="Lim L.B.L."/>
            <person name="Cai F."/>
            <person name="Druzhinina I.S."/>
            <person name="U'Ren J.M."/>
            <person name="Derntl C."/>
        </authorList>
    </citation>
    <scope>NUCLEOTIDE SEQUENCE</scope>
    <source>
        <strain evidence="2">TUCIM 5799</strain>
    </source>
</reference>
<dbReference type="AlphaFoldDB" id="A0A9Q0ALZ7"/>
<dbReference type="EMBL" id="JAFIMR010000024">
    <property type="protein sequence ID" value="KAI1864153.1"/>
    <property type="molecule type" value="Genomic_DNA"/>
</dbReference>
<keyword evidence="1" id="KW-1133">Transmembrane helix</keyword>
<name>A0A9Q0ALZ7_9PEZI</name>
<organism evidence="2 3">
    <name type="scientific">Neoarthrinium moseri</name>
    <dbReference type="NCBI Taxonomy" id="1658444"/>
    <lineage>
        <taxon>Eukaryota</taxon>
        <taxon>Fungi</taxon>
        <taxon>Dikarya</taxon>
        <taxon>Ascomycota</taxon>
        <taxon>Pezizomycotina</taxon>
        <taxon>Sordariomycetes</taxon>
        <taxon>Xylariomycetidae</taxon>
        <taxon>Amphisphaeriales</taxon>
        <taxon>Apiosporaceae</taxon>
        <taxon>Neoarthrinium</taxon>
    </lineage>
</organism>
<proteinExistence type="predicted"/>
<dbReference type="Proteomes" id="UP000829685">
    <property type="component" value="Unassembled WGS sequence"/>
</dbReference>
<evidence type="ECO:0000313" key="2">
    <source>
        <dbReference type="EMBL" id="KAI1864153.1"/>
    </source>
</evidence>
<keyword evidence="1" id="KW-0472">Membrane</keyword>
<sequence length="98" mass="10313">MSLLYAGLHVRGALKNYTRSESGSPHIYGNYLHASALLVARLSIAAWVAALVATAVLVVTEAVPTDGLDGKIPILNMLVCIGALYGALAQLQDVPINR</sequence>
<feature type="transmembrane region" description="Helical" evidence="1">
    <location>
        <begin position="38"/>
        <end position="60"/>
    </location>
</feature>
<gene>
    <name evidence="2" type="ORF">JX265_008524</name>
</gene>